<accession>A0ACB7CFT3</accession>
<comment type="caution">
    <text evidence="1">The sequence shown here is derived from an EMBL/GenBank/DDBJ whole genome shotgun (WGS) entry which is preliminary data.</text>
</comment>
<gene>
    <name evidence="1" type="ORF">PORY_000938</name>
</gene>
<dbReference type="Proteomes" id="UP000768646">
    <property type="component" value="Unassembled WGS sequence"/>
</dbReference>
<sequence>MGIIEEERTVSQLKEKFERLAIEQKYHESYRPLKGNEKYIRSPPMYFRSCSTSIRSPVEQKLTYEQSYIKISNNDKNPGFRSSSYEINTSKPSYHVQNFSNDPDIAISSAIQDLEDNDILPPKSSIKRFKDTFSHHKNIFSDHFDKDTSSLKDNIFDEEPYNPLDSSTHDSEFAIGLLDPCESSSIEMHTKKQEYYDDPYFDHFATEQTESFPSRAEDYIEESQSLIQDMIESSFQNSIDSSEFNTVSSKKKIVSYEWVDSIDNDDIFQNEDLSILPSELSKTKFDKSKYSKYPISNDKVPYKSQNNQSNLSRSLSPFKNPPCIPPKPDDILRARAQKSLNLSVPDTEIGKRPIDKSKLFKGHIKSYSMSTKLPGSESFSYPPTDFRYSSISLAASSIADDYDSCAEEKSIKSSENQPTTDYPDSSQTNRRRPIFKNGPLEIQGRSEIKHCLISGDYLCSCGTIIKVWNIKTGEAIWSLPSDMKITSMSFVPSQNIDEEGTKIWLGTKEGHILEINIFYQGFVDKRFGIHSHPIIYILRCGYELWTLDDSGKLLVWYDNTYKSGLHLQSTPRTYKVIPKATFCFVVKNQLWLGASRSVYVYNPKADTNNLPFIVTTRPIVPHLPVGEISCGTVLRNQPDLVYLGHQDGKISIYSRSSLTCLNVINVSLYNIVAMIGVGDYLWAGFKTGMIYVYDLQSKPRKIMKGWWAHKHPILELHLDTTSIWRVKRYQVLSLASDNIMRIWDGLLMEDWLENEMCKRDEEFCTFQDINITVCTWNAGASRPNDLNSSTDDFSFFEKVLESPNPPEIIVFGFQELVDLENKRLTARHLIKFSKKKDSKQLQEHMSSQYSAWKERLTNEIITHVQSEFEYCLLHSENLVGLFTCIFTKTSLKPHIKKISSVHVKTGLGGLHGNKGALVIRFILNDTSLCFINCHLAAGQSQIMHRNNHLATILESSDFSPELDNSRRADLFVGGGDGSMILDHEICILNGDLNYRIDMRRDAILNYIRSKDYQSLLEKDQLILQRKKNPGFRLRLFNEASINFPPTYKYDIGTDDYDTSEKKRSPAWCDRIFYRGGSRMKCTSYRRLNVRISDHRPVVATFLTKTKTIDPVKKKAVWELIASNWMNTAQNFRELAKLDYLVSDCGFEEELASKILNDCNGEIPNALTKLLNKSYNF</sequence>
<reference evidence="1 2" key="1">
    <citation type="journal article" date="2021" name="Commun. Biol.">
        <title>Genomic insights into the host specific adaptation of the Pneumocystis genus.</title>
        <authorList>
            <person name="Cisse O.H."/>
            <person name="Ma L."/>
            <person name="Dekker J.P."/>
            <person name="Khil P.P."/>
            <person name="Youn J.-H."/>
            <person name="Brenchley J.M."/>
            <person name="Blair R."/>
            <person name="Pahar B."/>
            <person name="Chabe M."/>
            <person name="Van Rompay K.K.A."/>
            <person name="Keesler R."/>
            <person name="Sukura A."/>
            <person name="Hirsch V."/>
            <person name="Kutty G."/>
            <person name="Liu Y."/>
            <person name="Peng L."/>
            <person name="Chen J."/>
            <person name="Song J."/>
            <person name="Weissenbacher-Lang C."/>
            <person name="Xu J."/>
            <person name="Upham N.S."/>
            <person name="Stajich J.E."/>
            <person name="Cuomo C.A."/>
            <person name="Cushion M.T."/>
            <person name="Kovacs J.A."/>
        </authorList>
    </citation>
    <scope>NUCLEOTIDE SEQUENCE [LARGE SCALE GENOMIC DNA]</scope>
    <source>
        <strain evidence="1 2">RABM</strain>
    </source>
</reference>
<protein>
    <submittedName>
        <fullName evidence="1">Uncharacterized protein</fullName>
    </submittedName>
</protein>
<name>A0ACB7CFT3_9ASCO</name>
<proteinExistence type="predicted"/>
<dbReference type="EMBL" id="JABTEG010000003">
    <property type="protein sequence ID" value="KAG4305382.1"/>
    <property type="molecule type" value="Genomic_DNA"/>
</dbReference>
<evidence type="ECO:0000313" key="1">
    <source>
        <dbReference type="EMBL" id="KAG4305382.1"/>
    </source>
</evidence>
<evidence type="ECO:0000313" key="2">
    <source>
        <dbReference type="Proteomes" id="UP000768646"/>
    </source>
</evidence>
<keyword evidence="2" id="KW-1185">Reference proteome</keyword>
<organism evidence="1 2">
    <name type="scientific">Pneumocystis oryctolagi</name>
    <dbReference type="NCBI Taxonomy" id="42067"/>
    <lineage>
        <taxon>Eukaryota</taxon>
        <taxon>Fungi</taxon>
        <taxon>Dikarya</taxon>
        <taxon>Ascomycota</taxon>
        <taxon>Taphrinomycotina</taxon>
        <taxon>Pneumocystomycetes</taxon>
        <taxon>Pneumocystaceae</taxon>
        <taxon>Pneumocystis</taxon>
    </lineage>
</organism>